<evidence type="ECO:0000256" key="4">
    <source>
        <dbReference type="SAM" id="Coils"/>
    </source>
</evidence>
<dbReference type="PANTHER" id="PTHR45959:SF2">
    <property type="entry name" value="BHLH TRANSCRIPTION FACTOR"/>
    <property type="match status" value="1"/>
</dbReference>
<accession>A0A8J5FSN6</accession>
<keyword evidence="8" id="KW-1185">Reference proteome</keyword>
<feature type="coiled-coil region" evidence="4">
    <location>
        <begin position="204"/>
        <end position="231"/>
    </location>
</feature>
<feature type="compositionally biased region" description="Low complexity" evidence="5">
    <location>
        <begin position="76"/>
        <end position="94"/>
    </location>
</feature>
<dbReference type="InterPro" id="IPR011598">
    <property type="entry name" value="bHLH_dom"/>
</dbReference>
<dbReference type="InterPro" id="IPR036638">
    <property type="entry name" value="HLH_DNA-bd_sf"/>
</dbReference>
<dbReference type="Pfam" id="PF00010">
    <property type="entry name" value="HLH"/>
    <property type="match status" value="1"/>
</dbReference>
<feature type="domain" description="BHLH" evidence="6">
    <location>
        <begin position="165"/>
        <end position="214"/>
    </location>
</feature>
<comment type="caution">
    <text evidence="7">The sequence shown here is derived from an EMBL/GenBank/DDBJ whole genome shotgun (WGS) entry which is preliminary data.</text>
</comment>
<evidence type="ECO:0000313" key="8">
    <source>
        <dbReference type="Proteomes" id="UP000734854"/>
    </source>
</evidence>
<sequence>MSLGCPIQVYLISIDPQAIEHIALTAPKQSPIGMEAAAAAGWNSHLGMEGEMFDQWEVMEQQFTAQQIAELQQSLALSSEQQPPAGAATAAAAPLKPRKSLKTRNASSPSFLSFGRPDDLMSIDESFYGGLAPSVSPKKEMDLEAMFGQQASKCGASMAAKKPSHSNKEHIIAERKRREKLNQRFIALSAIVPGLKKMDKTSVLSDAIKYLKQLQEKVKSLEEQAARKTVESALVRVKKSHLCGDDDDSHSSCSCDDYDSDSDSDGRPAGAESALPEIEAKISDSTILVKIHCEKHKGVLVKALSEIENIHLSVINTSVMLFTTSSLDITVMAQVRCTKPFNSLSPSPLPPLTRCSLRRSLSRSRRSST</sequence>
<keyword evidence="2" id="KW-0805">Transcription regulation</keyword>
<proteinExistence type="inferred from homology"/>
<gene>
    <name evidence="7" type="ORF">ZIOFF_052484</name>
</gene>
<feature type="region of interest" description="Disordered" evidence="5">
    <location>
        <begin position="76"/>
        <end position="108"/>
    </location>
</feature>
<evidence type="ECO:0000256" key="3">
    <source>
        <dbReference type="ARBA" id="ARBA00023163"/>
    </source>
</evidence>
<keyword evidence="4" id="KW-0175">Coiled coil</keyword>
<dbReference type="EMBL" id="JACMSC010000014">
    <property type="protein sequence ID" value="KAG6491151.1"/>
    <property type="molecule type" value="Genomic_DNA"/>
</dbReference>
<dbReference type="SUPFAM" id="SSF47459">
    <property type="entry name" value="HLH, helix-loop-helix DNA-binding domain"/>
    <property type="match status" value="1"/>
</dbReference>
<evidence type="ECO:0000256" key="1">
    <source>
        <dbReference type="ARBA" id="ARBA00005510"/>
    </source>
</evidence>
<feature type="region of interest" description="Disordered" evidence="5">
    <location>
        <begin position="242"/>
        <end position="275"/>
    </location>
</feature>
<protein>
    <recommendedName>
        <fullName evidence="6">BHLH domain-containing protein</fullName>
    </recommendedName>
</protein>
<keyword evidence="3" id="KW-0804">Transcription</keyword>
<dbReference type="PANTHER" id="PTHR45959">
    <property type="entry name" value="BHLH TRANSCRIPTION FACTOR"/>
    <property type="match status" value="1"/>
</dbReference>
<dbReference type="Proteomes" id="UP000734854">
    <property type="component" value="Unassembled WGS sequence"/>
</dbReference>
<evidence type="ECO:0000256" key="2">
    <source>
        <dbReference type="ARBA" id="ARBA00023015"/>
    </source>
</evidence>
<dbReference type="AlphaFoldDB" id="A0A8J5FSN6"/>
<comment type="similarity">
    <text evidence="1">Belongs to the bHLH protein family.</text>
</comment>
<dbReference type="InterPro" id="IPR052610">
    <property type="entry name" value="bHLH_transcription_regulator"/>
</dbReference>
<dbReference type="Gene3D" id="4.10.280.10">
    <property type="entry name" value="Helix-loop-helix DNA-binding domain"/>
    <property type="match status" value="1"/>
</dbReference>
<evidence type="ECO:0000259" key="6">
    <source>
        <dbReference type="PROSITE" id="PS50888"/>
    </source>
</evidence>
<reference evidence="7 8" key="1">
    <citation type="submission" date="2020-08" db="EMBL/GenBank/DDBJ databases">
        <title>Plant Genome Project.</title>
        <authorList>
            <person name="Zhang R.-G."/>
        </authorList>
    </citation>
    <scope>NUCLEOTIDE SEQUENCE [LARGE SCALE GENOMIC DNA]</scope>
    <source>
        <tissue evidence="7">Rhizome</tissue>
    </source>
</reference>
<dbReference type="GO" id="GO:0046983">
    <property type="term" value="F:protein dimerization activity"/>
    <property type="evidence" value="ECO:0007669"/>
    <property type="project" value="InterPro"/>
</dbReference>
<evidence type="ECO:0000256" key="5">
    <source>
        <dbReference type="SAM" id="MobiDB-lite"/>
    </source>
</evidence>
<evidence type="ECO:0000313" key="7">
    <source>
        <dbReference type="EMBL" id="KAG6491151.1"/>
    </source>
</evidence>
<name>A0A8J5FSN6_ZINOF</name>
<dbReference type="PROSITE" id="PS50888">
    <property type="entry name" value="BHLH"/>
    <property type="match status" value="1"/>
</dbReference>
<organism evidence="7 8">
    <name type="scientific">Zingiber officinale</name>
    <name type="common">Ginger</name>
    <name type="synonym">Amomum zingiber</name>
    <dbReference type="NCBI Taxonomy" id="94328"/>
    <lineage>
        <taxon>Eukaryota</taxon>
        <taxon>Viridiplantae</taxon>
        <taxon>Streptophyta</taxon>
        <taxon>Embryophyta</taxon>
        <taxon>Tracheophyta</taxon>
        <taxon>Spermatophyta</taxon>
        <taxon>Magnoliopsida</taxon>
        <taxon>Liliopsida</taxon>
        <taxon>Zingiberales</taxon>
        <taxon>Zingiberaceae</taxon>
        <taxon>Zingiber</taxon>
    </lineage>
</organism>
<dbReference type="SMART" id="SM00353">
    <property type="entry name" value="HLH"/>
    <property type="match status" value="1"/>
</dbReference>